<sequence>MKAVPGNLVVVNWSGSYRRADLDRSVSVRLLGDVVRSGVRKSVLAAAIAAVSLGAFGGTAVAEPAAKASWHSTYASWEDPNDKGGVSIYEHARKNGTDEYIMGQFLAYGEKLSIWDYHDNDRSAIVKVWVGGGDPAVYYGNGDGTRRNIDLSHDEGQRVMLQACTSDSPNAKCTPKKAKGVS</sequence>
<gene>
    <name evidence="1" type="ORF">EV191_1011143</name>
</gene>
<evidence type="ECO:0000313" key="1">
    <source>
        <dbReference type="EMBL" id="TCP57190.1"/>
    </source>
</evidence>
<name>A0A4R2R321_9PSEU</name>
<dbReference type="Proteomes" id="UP000294911">
    <property type="component" value="Unassembled WGS sequence"/>
</dbReference>
<organism evidence="1 2">
    <name type="scientific">Tamaricihabitans halophyticus</name>
    <dbReference type="NCBI Taxonomy" id="1262583"/>
    <lineage>
        <taxon>Bacteria</taxon>
        <taxon>Bacillati</taxon>
        <taxon>Actinomycetota</taxon>
        <taxon>Actinomycetes</taxon>
        <taxon>Pseudonocardiales</taxon>
        <taxon>Pseudonocardiaceae</taxon>
        <taxon>Tamaricihabitans</taxon>
    </lineage>
</organism>
<keyword evidence="2" id="KW-1185">Reference proteome</keyword>
<dbReference type="EMBL" id="SLXQ01000001">
    <property type="protein sequence ID" value="TCP57190.1"/>
    <property type="molecule type" value="Genomic_DNA"/>
</dbReference>
<accession>A0A4R2R321</accession>
<evidence type="ECO:0000313" key="2">
    <source>
        <dbReference type="Proteomes" id="UP000294911"/>
    </source>
</evidence>
<proteinExistence type="predicted"/>
<protein>
    <submittedName>
        <fullName evidence="1">Uncharacterized protein</fullName>
    </submittedName>
</protein>
<reference evidence="1 2" key="1">
    <citation type="submission" date="2019-03" db="EMBL/GenBank/DDBJ databases">
        <title>Genomic Encyclopedia of Type Strains, Phase IV (KMG-IV): sequencing the most valuable type-strain genomes for metagenomic binning, comparative biology and taxonomic classification.</title>
        <authorList>
            <person name="Goeker M."/>
        </authorList>
    </citation>
    <scope>NUCLEOTIDE SEQUENCE [LARGE SCALE GENOMIC DNA]</scope>
    <source>
        <strain evidence="1 2">DSM 45765</strain>
    </source>
</reference>
<comment type="caution">
    <text evidence="1">The sequence shown here is derived from an EMBL/GenBank/DDBJ whole genome shotgun (WGS) entry which is preliminary data.</text>
</comment>
<dbReference type="AlphaFoldDB" id="A0A4R2R321"/>